<dbReference type="KEGG" id="mcak:MCCS_07270"/>
<dbReference type="SUPFAM" id="SSF52833">
    <property type="entry name" value="Thioredoxin-like"/>
    <property type="match status" value="1"/>
</dbReference>
<evidence type="ECO:0008006" key="3">
    <source>
        <dbReference type="Google" id="ProtNLM"/>
    </source>
</evidence>
<dbReference type="EMBL" id="CP021059">
    <property type="protein sequence ID" value="ARQ06377.1"/>
    <property type="molecule type" value="Genomic_DNA"/>
</dbReference>
<dbReference type="Pfam" id="PF05768">
    <property type="entry name" value="Glrx-like"/>
    <property type="match status" value="1"/>
</dbReference>
<evidence type="ECO:0000313" key="1">
    <source>
        <dbReference type="EMBL" id="ARQ06377.1"/>
    </source>
</evidence>
<dbReference type="STRING" id="1855823.MCCS_07270"/>
<dbReference type="Proteomes" id="UP000194154">
    <property type="component" value="Chromosome"/>
</dbReference>
<dbReference type="Gene3D" id="3.40.30.10">
    <property type="entry name" value="Glutaredoxin"/>
    <property type="match status" value="1"/>
</dbReference>
<accession>A0A1W7A9R9</accession>
<proteinExistence type="predicted"/>
<dbReference type="InterPro" id="IPR036249">
    <property type="entry name" value="Thioredoxin-like_sf"/>
</dbReference>
<gene>
    <name evidence="1" type="ORF">MCCS_07270</name>
</gene>
<name>A0A1W7A9R9_9STAP</name>
<keyword evidence="2" id="KW-1185">Reference proteome</keyword>
<dbReference type="AlphaFoldDB" id="A0A1W7A9R9"/>
<dbReference type="InterPro" id="IPR008554">
    <property type="entry name" value="Glutaredoxin-like"/>
</dbReference>
<reference evidence="1 2" key="1">
    <citation type="journal article" date="2017" name="Int. J. Syst. Evol. Microbiol.">
        <title>Macrococcus canis sp. nov., a skin bacterium associated with infections in dogs.</title>
        <authorList>
            <person name="Gobeli Brawand S."/>
            <person name="Cotting K."/>
            <person name="Gomez-Sanz E."/>
            <person name="Collaud A."/>
            <person name="Thomann A."/>
            <person name="Brodard I."/>
            <person name="Rodriguez-Campos S."/>
            <person name="Strauss C."/>
            <person name="Perreten V."/>
        </authorList>
    </citation>
    <scope>NUCLEOTIDE SEQUENCE [LARGE SCALE GENOMIC DNA]</scope>
    <source>
        <strain evidence="1 2">KM45013</strain>
    </source>
</reference>
<protein>
    <recommendedName>
        <fullName evidence="3">Glutaredoxin family protein</fullName>
    </recommendedName>
</protein>
<evidence type="ECO:0000313" key="2">
    <source>
        <dbReference type="Proteomes" id="UP000194154"/>
    </source>
</evidence>
<sequence length="79" mass="8832">MKELTLLVGNQCGLCNDAKIQIALAQEDADFAVHEININSDAALEEQYFMSIPVLLHNDVVIQEGHIDFVTILEYLSEN</sequence>
<dbReference type="GeneID" id="35294864"/>
<dbReference type="RefSeq" id="WP_086042049.1">
    <property type="nucleotide sequence ID" value="NZ_CBCRZA010000001.1"/>
</dbReference>
<organism evidence="1 2">
    <name type="scientific">Macrococcoides canis</name>
    <dbReference type="NCBI Taxonomy" id="1855823"/>
    <lineage>
        <taxon>Bacteria</taxon>
        <taxon>Bacillati</taxon>
        <taxon>Bacillota</taxon>
        <taxon>Bacilli</taxon>
        <taxon>Bacillales</taxon>
        <taxon>Staphylococcaceae</taxon>
        <taxon>Macrococcoides</taxon>
    </lineage>
</organism>
<dbReference type="OrthoDB" id="32865at2"/>